<evidence type="ECO:0000313" key="5">
    <source>
        <dbReference type="Proteomes" id="UP001174205"/>
    </source>
</evidence>
<proteinExistence type="predicted"/>
<dbReference type="SUPFAM" id="SSF53756">
    <property type="entry name" value="UDP-Glycosyltransferase/glycogen phosphorylase"/>
    <property type="match status" value="1"/>
</dbReference>
<comment type="caution">
    <text evidence="4">The sequence shown here is derived from an EMBL/GenBank/DDBJ whole genome shotgun (WGS) entry which is preliminary data.</text>
</comment>
<evidence type="ECO:0000256" key="1">
    <source>
        <dbReference type="ARBA" id="ARBA00022679"/>
    </source>
</evidence>
<dbReference type="CDD" id="cd03809">
    <property type="entry name" value="GT4_MtfB-like"/>
    <property type="match status" value="1"/>
</dbReference>
<sequence length="361" mass="40368">MIKTIYINARFLTQTVTGVQRYAIELVKEIDKLIDIGEVDGTRYEFCLLSPSNVITKLNLKHIRQKVIGKFKGHLWEQLDLPLYSRGGLLINLCNTGPAFKRNQVVTIHDASVFSYPKAFSFAFRSWYQFLTVRLGKISKEIITVSHFSKGELIQHCKIAAQKVSVTHLGIDHIHHRQAAEGTLEKYGIDSPYVLAVSTMNPYKNFKLILEILPEVKAQNLSVVIVGSKNSKVFSNQELTESDGVNWVGYVSDEELKSLYEHAAGFIFPSLYEGFGLPPLEAMALGCPVIVSSRGSIPEVCGDAGLYFDPLHPQEAAARLVEITSDRELGRQLSTKGREHSAFFSWNKCAKDTVSIIMNTV</sequence>
<dbReference type="Pfam" id="PF00534">
    <property type="entry name" value="Glycos_transf_1"/>
    <property type="match status" value="1"/>
</dbReference>
<evidence type="ECO:0000259" key="2">
    <source>
        <dbReference type="Pfam" id="PF00534"/>
    </source>
</evidence>
<dbReference type="Proteomes" id="UP001174205">
    <property type="component" value="Unassembled WGS sequence"/>
</dbReference>
<dbReference type="RefSeq" id="WP_301244789.1">
    <property type="nucleotide sequence ID" value="NZ_JAROCD010000002.1"/>
</dbReference>
<evidence type="ECO:0000259" key="3">
    <source>
        <dbReference type="Pfam" id="PF13439"/>
    </source>
</evidence>
<organism evidence="4 5">
    <name type="scientific">Paenibacillus vandeheii</name>
    <dbReference type="NCBI Taxonomy" id="3035917"/>
    <lineage>
        <taxon>Bacteria</taxon>
        <taxon>Bacillati</taxon>
        <taxon>Bacillota</taxon>
        <taxon>Bacilli</taxon>
        <taxon>Bacillales</taxon>
        <taxon>Paenibacillaceae</taxon>
        <taxon>Paenibacillus</taxon>
    </lineage>
</organism>
<reference evidence="4" key="1">
    <citation type="submission" date="2023-03" db="EMBL/GenBank/DDBJ databases">
        <title>MT1 and MT2 Draft Genomes of Novel Species.</title>
        <authorList>
            <person name="Venkateswaran K."/>
        </authorList>
    </citation>
    <scope>NUCLEOTIDE SEQUENCE</scope>
    <source>
        <strain evidence="4">F6_3S_P_1C</strain>
    </source>
</reference>
<dbReference type="EMBL" id="JAROCD010000002">
    <property type="protein sequence ID" value="MDN4600418.1"/>
    <property type="molecule type" value="Genomic_DNA"/>
</dbReference>
<name>A0ABT8J677_9BACL</name>
<dbReference type="InterPro" id="IPR028098">
    <property type="entry name" value="Glyco_trans_4-like_N"/>
</dbReference>
<feature type="domain" description="Glycosyltransferase subfamily 4-like N-terminal" evidence="3">
    <location>
        <begin position="101"/>
        <end position="173"/>
    </location>
</feature>
<evidence type="ECO:0000313" key="4">
    <source>
        <dbReference type="EMBL" id="MDN4600418.1"/>
    </source>
</evidence>
<gene>
    <name evidence="4" type="ORF">P5G61_04190</name>
</gene>
<dbReference type="Gene3D" id="3.40.50.2000">
    <property type="entry name" value="Glycogen Phosphorylase B"/>
    <property type="match status" value="2"/>
</dbReference>
<accession>A0ABT8J677</accession>
<keyword evidence="5" id="KW-1185">Reference proteome</keyword>
<feature type="domain" description="Glycosyl transferase family 1" evidence="2">
    <location>
        <begin position="190"/>
        <end position="339"/>
    </location>
</feature>
<dbReference type="PANTHER" id="PTHR46401:SF2">
    <property type="entry name" value="GLYCOSYLTRANSFERASE WBBK-RELATED"/>
    <property type="match status" value="1"/>
</dbReference>
<keyword evidence="1" id="KW-0808">Transferase</keyword>
<dbReference type="PANTHER" id="PTHR46401">
    <property type="entry name" value="GLYCOSYLTRANSFERASE WBBK-RELATED"/>
    <property type="match status" value="1"/>
</dbReference>
<dbReference type="InterPro" id="IPR001296">
    <property type="entry name" value="Glyco_trans_1"/>
</dbReference>
<dbReference type="Pfam" id="PF13439">
    <property type="entry name" value="Glyco_transf_4"/>
    <property type="match status" value="1"/>
</dbReference>
<protein>
    <submittedName>
        <fullName evidence="4">Glycosyltransferase family 1 protein</fullName>
    </submittedName>
</protein>